<evidence type="ECO:0000313" key="1">
    <source>
        <dbReference type="EMBL" id="KHJ76328.1"/>
    </source>
</evidence>
<keyword evidence="2" id="KW-1185">Reference proteome</keyword>
<sequence length="78" mass="8744">MPCETDIPCPVPPPPTLPPTPVVPMPGPAIHPLCITCYVIPPPCVVCSVYMTGWSSYPRYRRDTLKLERNRNDTRLLL</sequence>
<name>A0A0B1RTC2_OESDE</name>
<proteinExistence type="predicted"/>
<dbReference type="EMBL" id="KN611864">
    <property type="protein sequence ID" value="KHJ76328.1"/>
    <property type="molecule type" value="Genomic_DNA"/>
</dbReference>
<organism evidence="1 2">
    <name type="scientific">Oesophagostomum dentatum</name>
    <name type="common">Nodular worm</name>
    <dbReference type="NCBI Taxonomy" id="61180"/>
    <lineage>
        <taxon>Eukaryota</taxon>
        <taxon>Metazoa</taxon>
        <taxon>Ecdysozoa</taxon>
        <taxon>Nematoda</taxon>
        <taxon>Chromadorea</taxon>
        <taxon>Rhabditida</taxon>
        <taxon>Rhabditina</taxon>
        <taxon>Rhabditomorpha</taxon>
        <taxon>Strongyloidea</taxon>
        <taxon>Strongylidae</taxon>
        <taxon>Oesophagostomum</taxon>
    </lineage>
</organism>
<dbReference type="AlphaFoldDB" id="A0A0B1RTC2"/>
<evidence type="ECO:0000313" key="2">
    <source>
        <dbReference type="Proteomes" id="UP000053660"/>
    </source>
</evidence>
<reference evidence="1 2" key="1">
    <citation type="submission" date="2014-03" db="EMBL/GenBank/DDBJ databases">
        <title>Draft genome of the hookworm Oesophagostomum dentatum.</title>
        <authorList>
            <person name="Mitreva M."/>
        </authorList>
    </citation>
    <scope>NUCLEOTIDE SEQUENCE [LARGE SCALE GENOMIC DNA]</scope>
    <source>
        <strain evidence="1 2">OD-Hann</strain>
    </source>
</reference>
<accession>A0A0B1RTC2</accession>
<dbReference type="Proteomes" id="UP000053660">
    <property type="component" value="Unassembled WGS sequence"/>
</dbReference>
<gene>
    <name evidence="1" type="ORF">OESDEN_24052</name>
</gene>
<protein>
    <submittedName>
        <fullName evidence="1">Uncharacterized protein</fullName>
    </submittedName>
</protein>